<name>A0A5B7JCZ1_PORTR</name>
<dbReference type="EMBL" id="VSRR010092359">
    <property type="protein sequence ID" value="MPC92749.1"/>
    <property type="molecule type" value="Genomic_DNA"/>
</dbReference>
<feature type="region of interest" description="Disordered" evidence="1">
    <location>
        <begin position="21"/>
        <end position="93"/>
    </location>
</feature>
<dbReference type="Proteomes" id="UP000324222">
    <property type="component" value="Unassembled WGS sequence"/>
</dbReference>
<comment type="caution">
    <text evidence="2">The sequence shown here is derived from an EMBL/GenBank/DDBJ whole genome shotgun (WGS) entry which is preliminary data.</text>
</comment>
<dbReference type="AlphaFoldDB" id="A0A5B7JCZ1"/>
<organism evidence="2 3">
    <name type="scientific">Portunus trituberculatus</name>
    <name type="common">Swimming crab</name>
    <name type="synonym">Neptunus trituberculatus</name>
    <dbReference type="NCBI Taxonomy" id="210409"/>
    <lineage>
        <taxon>Eukaryota</taxon>
        <taxon>Metazoa</taxon>
        <taxon>Ecdysozoa</taxon>
        <taxon>Arthropoda</taxon>
        <taxon>Crustacea</taxon>
        <taxon>Multicrustacea</taxon>
        <taxon>Malacostraca</taxon>
        <taxon>Eumalacostraca</taxon>
        <taxon>Eucarida</taxon>
        <taxon>Decapoda</taxon>
        <taxon>Pleocyemata</taxon>
        <taxon>Brachyura</taxon>
        <taxon>Eubrachyura</taxon>
        <taxon>Portunoidea</taxon>
        <taxon>Portunidae</taxon>
        <taxon>Portuninae</taxon>
        <taxon>Portunus</taxon>
    </lineage>
</organism>
<sequence>MEAPEAGMPVGPALLALLHAPARPQVATPTDSAPTHTDHGPSTGAFPITKARRGGFWTGYGGGGGGGSGRNVSSRAAAPHAPPGPCTHTDRQR</sequence>
<accession>A0A5B7JCZ1</accession>
<keyword evidence="3" id="KW-1185">Reference proteome</keyword>
<reference evidence="2 3" key="1">
    <citation type="submission" date="2019-05" db="EMBL/GenBank/DDBJ databases">
        <title>Another draft genome of Portunus trituberculatus and its Hox gene families provides insights of decapod evolution.</title>
        <authorList>
            <person name="Jeong J.-H."/>
            <person name="Song I."/>
            <person name="Kim S."/>
            <person name="Choi T."/>
            <person name="Kim D."/>
            <person name="Ryu S."/>
            <person name="Kim W."/>
        </authorList>
    </citation>
    <scope>NUCLEOTIDE SEQUENCE [LARGE SCALE GENOMIC DNA]</scope>
    <source>
        <tissue evidence="2">Muscle</tissue>
    </source>
</reference>
<evidence type="ECO:0000313" key="3">
    <source>
        <dbReference type="Proteomes" id="UP000324222"/>
    </source>
</evidence>
<feature type="compositionally biased region" description="Gly residues" evidence="1">
    <location>
        <begin position="56"/>
        <end position="69"/>
    </location>
</feature>
<evidence type="ECO:0000313" key="2">
    <source>
        <dbReference type="EMBL" id="MPC92749.1"/>
    </source>
</evidence>
<protein>
    <submittedName>
        <fullName evidence="2">Uncharacterized protein</fullName>
    </submittedName>
</protein>
<gene>
    <name evidence="2" type="ORF">E2C01_087855</name>
</gene>
<evidence type="ECO:0000256" key="1">
    <source>
        <dbReference type="SAM" id="MobiDB-lite"/>
    </source>
</evidence>
<proteinExistence type="predicted"/>